<organism evidence="2 3">
    <name type="scientific">Huiozyma naganishii (strain ATCC MYA-139 / BCRC 22969 / CBS 8797 / KCTC 17520 / NBRC 10181 / NCYC 3082 / Yp74L-3)</name>
    <name type="common">Yeast</name>
    <name type="synonym">Kazachstania naganishii</name>
    <dbReference type="NCBI Taxonomy" id="1071383"/>
    <lineage>
        <taxon>Eukaryota</taxon>
        <taxon>Fungi</taxon>
        <taxon>Dikarya</taxon>
        <taxon>Ascomycota</taxon>
        <taxon>Saccharomycotina</taxon>
        <taxon>Saccharomycetes</taxon>
        <taxon>Saccharomycetales</taxon>
        <taxon>Saccharomycetaceae</taxon>
        <taxon>Huiozyma</taxon>
    </lineage>
</organism>
<reference evidence="3" key="2">
    <citation type="submission" date="2012-08" db="EMBL/GenBank/DDBJ databases">
        <title>Genome sequence of Kazachstania naganishii.</title>
        <authorList>
            <person name="Gordon J.L."/>
            <person name="Armisen D."/>
            <person name="Proux-Wera E."/>
            <person name="OhEigeartaigh S.S."/>
            <person name="Byrne K.P."/>
            <person name="Wolfe K.H."/>
        </authorList>
    </citation>
    <scope>NUCLEOTIDE SEQUENCE [LARGE SCALE GENOMIC DNA]</scope>
    <source>
        <strain evidence="3">ATCC MYA-139 / BCRC 22969 / CBS 8797 / CCRC 22969 / KCTC 17520 / NBRC 10181 / NCYC 3082</strain>
    </source>
</reference>
<gene>
    <name evidence="2" type="primary">KNAG0C02260</name>
    <name evidence="2" type="ordered locus">KNAG_0C02260</name>
</gene>
<feature type="transmembrane region" description="Helical" evidence="1">
    <location>
        <begin position="59"/>
        <end position="77"/>
    </location>
</feature>
<keyword evidence="3" id="KW-1185">Reference proteome</keyword>
<sequence length="175" mass="19811">MSLLVSMGGRLTVLGCSGTPSRFHKSFPNSFQTQKHSVFVLVFTNNNGCWRRGTRDCPIFFVVVFVVVMLHCFLPAGRELQREMQKKNSLKGNTQLHRKGRKTYTANLSTSRNSPPVRLYMRRATKGYTIDLQLRRNMRVASAIRARAGSCGIRQIVKAITNDGECTFFCFPSVQ</sequence>
<keyword evidence="1" id="KW-0812">Transmembrane</keyword>
<dbReference type="GeneID" id="34525017"/>
<dbReference type="EMBL" id="HE978316">
    <property type="protein sequence ID" value="CCK69337.1"/>
    <property type="molecule type" value="Genomic_DNA"/>
</dbReference>
<dbReference type="AlphaFoldDB" id="J7RWF6"/>
<dbReference type="KEGG" id="kng:KNAG_0C02260"/>
<dbReference type="Proteomes" id="UP000006310">
    <property type="component" value="Chromosome 3"/>
</dbReference>
<proteinExistence type="predicted"/>
<dbReference type="RefSeq" id="XP_022463583.1">
    <property type="nucleotide sequence ID" value="XM_022606937.1"/>
</dbReference>
<evidence type="ECO:0000256" key="1">
    <source>
        <dbReference type="SAM" id="Phobius"/>
    </source>
</evidence>
<name>J7RWF6_HUIN7</name>
<reference evidence="2 3" key="1">
    <citation type="journal article" date="2011" name="Proc. Natl. Acad. Sci. U.S.A.">
        <title>Evolutionary erosion of yeast sex chromosomes by mating-type switching accidents.</title>
        <authorList>
            <person name="Gordon J.L."/>
            <person name="Armisen D."/>
            <person name="Proux-Wera E."/>
            <person name="Oheigeartaigh S.S."/>
            <person name="Byrne K.P."/>
            <person name="Wolfe K.H."/>
        </authorList>
    </citation>
    <scope>NUCLEOTIDE SEQUENCE [LARGE SCALE GENOMIC DNA]</scope>
    <source>
        <strain evidence="3">ATCC MYA-139 / BCRC 22969 / CBS 8797 / CCRC 22969 / KCTC 17520 / NBRC 10181 / NCYC 3082</strain>
    </source>
</reference>
<keyword evidence="1" id="KW-1133">Transmembrane helix</keyword>
<evidence type="ECO:0000313" key="3">
    <source>
        <dbReference type="Proteomes" id="UP000006310"/>
    </source>
</evidence>
<accession>J7RWF6</accession>
<dbReference type="HOGENOM" id="CLU_1532796_0_0_1"/>
<protein>
    <submittedName>
        <fullName evidence="2">Uncharacterized protein</fullName>
    </submittedName>
</protein>
<evidence type="ECO:0000313" key="2">
    <source>
        <dbReference type="EMBL" id="CCK69337.1"/>
    </source>
</evidence>
<keyword evidence="1" id="KW-0472">Membrane</keyword>